<dbReference type="Gene3D" id="1.10.760.10">
    <property type="entry name" value="Cytochrome c-like domain"/>
    <property type="match status" value="2"/>
</dbReference>
<reference evidence="11 12" key="1">
    <citation type="submission" date="2024-07" db="EMBL/GenBank/DDBJ databases">
        <title>Molecular mechanisms and environmental adaptations of flagellar loss and biofilm growth of Rhodanobacter under environmental stress.</title>
        <authorList>
            <person name="Chen M."/>
        </authorList>
    </citation>
    <scope>NUCLEOTIDE SEQUENCE [LARGE SCALE GENOMIC DNA]</scope>
    <source>
        <strain evidence="11 12">RS22</strain>
    </source>
</reference>
<dbReference type="InterPro" id="IPR036909">
    <property type="entry name" value="Cyt_c-like_dom_sf"/>
</dbReference>
<protein>
    <submittedName>
        <fullName evidence="11">Cytochrome c</fullName>
    </submittedName>
</protein>
<evidence type="ECO:0000256" key="3">
    <source>
        <dbReference type="ARBA" id="ARBA00022617"/>
    </source>
</evidence>
<dbReference type="InterPro" id="IPR009056">
    <property type="entry name" value="Cyt_c-like_dom"/>
</dbReference>
<keyword evidence="9" id="KW-0732">Signal</keyword>
<feature type="domain" description="Cytochrome c" evidence="10">
    <location>
        <begin position="45"/>
        <end position="123"/>
    </location>
</feature>
<dbReference type="PROSITE" id="PS51007">
    <property type="entry name" value="CYTC"/>
    <property type="match status" value="2"/>
</dbReference>
<dbReference type="PIRSF" id="PIRSF000005">
    <property type="entry name" value="Cytochrome_c4"/>
    <property type="match status" value="1"/>
</dbReference>
<keyword evidence="3 8" id="KW-0349">Heme</keyword>
<keyword evidence="4 8" id="KW-0479">Metal-binding</keyword>
<organism evidence="11 12">
    <name type="scientific">Rhodanobacter humi</name>
    <dbReference type="NCBI Taxonomy" id="1888173"/>
    <lineage>
        <taxon>Bacteria</taxon>
        <taxon>Pseudomonadati</taxon>
        <taxon>Pseudomonadota</taxon>
        <taxon>Gammaproteobacteria</taxon>
        <taxon>Lysobacterales</taxon>
        <taxon>Rhodanobacteraceae</taxon>
        <taxon>Rhodanobacter</taxon>
    </lineage>
</organism>
<evidence type="ECO:0000313" key="11">
    <source>
        <dbReference type="EMBL" id="MEY2184209.1"/>
    </source>
</evidence>
<evidence type="ECO:0000256" key="4">
    <source>
        <dbReference type="ARBA" id="ARBA00022723"/>
    </source>
</evidence>
<keyword evidence="2" id="KW-0813">Transport</keyword>
<evidence type="ECO:0000256" key="6">
    <source>
        <dbReference type="ARBA" id="ARBA00022982"/>
    </source>
</evidence>
<keyword evidence="6" id="KW-0249">Electron transport</keyword>
<dbReference type="EMBL" id="JBGBPY010000001">
    <property type="protein sequence ID" value="MEY2184209.1"/>
    <property type="molecule type" value="Genomic_DNA"/>
</dbReference>
<proteinExistence type="predicted"/>
<dbReference type="PANTHER" id="PTHR33751:SF9">
    <property type="entry name" value="CYTOCHROME C4"/>
    <property type="match status" value="1"/>
</dbReference>
<comment type="subcellular location">
    <subcellularLocation>
        <location evidence="1">Periplasm</location>
    </subcellularLocation>
</comment>
<feature type="chain" id="PRO_5045493933" evidence="9">
    <location>
        <begin position="23"/>
        <end position="232"/>
    </location>
</feature>
<sequence length="232" mass="24418">MPRLLHLVALAILWAPAFSTVAADGAAARKPATWVDLRRQPPITGDARAGQARSTVCAACHGPQGLAIAPNFPDLAGQSATYLYVQLKTFKHGQRSDPVMSGQAATLSDADMRNLAVHYASLPARPAGRADAASRGGRLFLDGDPARGVPPCQACHGPSGRGPRVYPGDAPQPPWATFPRLHGLSAIYVTKALHDFRSGARRGTSNAQIMHGVAQTLDDADIQALSSYIATQ</sequence>
<feature type="signal peptide" evidence="9">
    <location>
        <begin position="1"/>
        <end position="22"/>
    </location>
</feature>
<keyword evidence="7 8" id="KW-0408">Iron</keyword>
<name>A0ABV4AX82_9GAMM</name>
<evidence type="ECO:0000313" key="12">
    <source>
        <dbReference type="Proteomes" id="UP001562159"/>
    </source>
</evidence>
<keyword evidence="12" id="KW-1185">Reference proteome</keyword>
<accession>A0ABV4AX82</accession>
<dbReference type="Pfam" id="PF13442">
    <property type="entry name" value="Cytochrome_CBB3"/>
    <property type="match status" value="1"/>
</dbReference>
<evidence type="ECO:0000256" key="2">
    <source>
        <dbReference type="ARBA" id="ARBA00022448"/>
    </source>
</evidence>
<evidence type="ECO:0000259" key="10">
    <source>
        <dbReference type="PROSITE" id="PS51007"/>
    </source>
</evidence>
<dbReference type="SUPFAM" id="SSF46626">
    <property type="entry name" value="Cytochrome c"/>
    <property type="match status" value="2"/>
</dbReference>
<evidence type="ECO:0000256" key="8">
    <source>
        <dbReference type="PROSITE-ProRule" id="PRU00433"/>
    </source>
</evidence>
<dbReference type="Proteomes" id="UP001562159">
    <property type="component" value="Unassembled WGS sequence"/>
</dbReference>
<dbReference type="PANTHER" id="PTHR33751">
    <property type="entry name" value="CBB3-TYPE CYTOCHROME C OXIDASE SUBUNIT FIXP"/>
    <property type="match status" value="1"/>
</dbReference>
<evidence type="ECO:0000256" key="9">
    <source>
        <dbReference type="SAM" id="SignalP"/>
    </source>
</evidence>
<dbReference type="InterPro" id="IPR050597">
    <property type="entry name" value="Cytochrome_c_Oxidase_Subunit"/>
</dbReference>
<dbReference type="InterPro" id="IPR024167">
    <property type="entry name" value="Cytochrome_c4-like"/>
</dbReference>
<dbReference type="Pfam" id="PF00034">
    <property type="entry name" value="Cytochrom_C"/>
    <property type="match status" value="1"/>
</dbReference>
<keyword evidence="5" id="KW-0574">Periplasm</keyword>
<evidence type="ECO:0000256" key="7">
    <source>
        <dbReference type="ARBA" id="ARBA00023004"/>
    </source>
</evidence>
<comment type="caution">
    <text evidence="11">The sequence shown here is derived from an EMBL/GenBank/DDBJ whole genome shotgun (WGS) entry which is preliminary data.</text>
</comment>
<evidence type="ECO:0000256" key="5">
    <source>
        <dbReference type="ARBA" id="ARBA00022764"/>
    </source>
</evidence>
<evidence type="ECO:0000256" key="1">
    <source>
        <dbReference type="ARBA" id="ARBA00004418"/>
    </source>
</evidence>
<feature type="domain" description="Cytochrome c" evidence="10">
    <location>
        <begin position="131"/>
        <end position="232"/>
    </location>
</feature>
<gene>
    <name evidence="11" type="ORF">AB7878_17490</name>
</gene>